<evidence type="ECO:0000256" key="10">
    <source>
        <dbReference type="SAM" id="MobiDB-lite"/>
    </source>
</evidence>
<dbReference type="InterPro" id="IPR041569">
    <property type="entry name" value="AAA_lid_3"/>
</dbReference>
<evidence type="ECO:0000259" key="11">
    <source>
        <dbReference type="PROSITE" id="PS50014"/>
    </source>
</evidence>
<dbReference type="PROSITE" id="PS00674">
    <property type="entry name" value="AAA"/>
    <property type="match status" value="1"/>
</dbReference>
<evidence type="ECO:0000256" key="2">
    <source>
        <dbReference type="ARBA" id="ARBA00006914"/>
    </source>
</evidence>
<sequence length="827" mass="95097">RKKHAIHSSDTTSSDEERFERRKSKSMARARNRLENFYPKTQKYKKLYKTHKLFYIKVFAFFSKVRFDSIGGLSHHIHALKEMVVFPLLYPEIFEKFKIQPPRGCLFYGPPGTGKTLVARALANECSQGDKKVAFFMRKGADCLSKWVGESERQLRLLFDQAYLMRPSIIFFDEIDGLAPVRSSRQDQIHSSIVSTLLALMDGLDNRGEIVVIGATNRLDSIDPALRRPGRFDREFLFNLPDQKARKHILQIHTRDWNPKLSDAFLGELAEKCVGYCGADIKALCTEAALIALRRRYPQIYASSHKLQLDVSSIVLSAQDFYHAMQNIVPASQRAVMSSGHALSPIIRPLLERSFNNILTVLQKVFPHAEVSQNTETIILEDSEDENTLSIFETNCHSGSPKKQSPSAAIHKPYLHFTMSPYHQPTSYRPRLLLSGERGSGQTSHLAPALLHTLERFSVHRLDLPALYSVSAKTPEESCAQIFREARRTVPSIVYMPHIGDWWEAVSETVRATFLTLLQDIPSFSPIFLLSTSETMYSELPEEVKCIFRIQYEEVLYIQRPVEEDRRKFFQELILNQASMAPPRRKHTALCAMEVLPLALPSPPRQLSESEKNRMEDQEENTLRELRLFLRDVTKRLATDKRFNIFSKPVDIEEVSDYLEVIKEPMDLSTVITKIDKHNYVTAKDFLQDIDLICSNALEYNPDKDPGDKIIRHRACTLKDTAHAIIAAELDPEFNKLCEEIKEARIKRGKFIYFFTHFLELVPEEPSEPVPPLIVDRERLKKLLDLLVDKSNNLAVDQLERLYSLLSQCIYRHRKDYDKSQLIEVSA</sequence>
<dbReference type="GO" id="GO:0003682">
    <property type="term" value="F:chromatin binding"/>
    <property type="evidence" value="ECO:0007669"/>
    <property type="project" value="TreeGrafter"/>
</dbReference>
<dbReference type="PANTHER" id="PTHR23069">
    <property type="entry name" value="AAA DOMAIN-CONTAINING"/>
    <property type="match status" value="1"/>
</dbReference>
<dbReference type="PRINTS" id="PR00503">
    <property type="entry name" value="BROMODOMAIN"/>
</dbReference>
<dbReference type="CDD" id="cd05528">
    <property type="entry name" value="Bromo_AAA"/>
    <property type="match status" value="1"/>
</dbReference>
<evidence type="ECO:0000256" key="4">
    <source>
        <dbReference type="ARBA" id="ARBA00022741"/>
    </source>
</evidence>
<evidence type="ECO:0000256" key="3">
    <source>
        <dbReference type="ARBA" id="ARBA00022553"/>
    </source>
</evidence>
<dbReference type="SMART" id="SM00297">
    <property type="entry name" value="BROMO"/>
    <property type="match status" value="1"/>
</dbReference>
<dbReference type="SUPFAM" id="SSF52540">
    <property type="entry name" value="P-loop containing nucleoside triphosphate hydrolases"/>
    <property type="match status" value="2"/>
</dbReference>
<dbReference type="GO" id="GO:0005654">
    <property type="term" value="C:nucleoplasm"/>
    <property type="evidence" value="ECO:0007669"/>
    <property type="project" value="UniProtKB-ARBA"/>
</dbReference>
<dbReference type="PROSITE" id="PS00633">
    <property type="entry name" value="BROMODOMAIN_1"/>
    <property type="match status" value="1"/>
</dbReference>
<dbReference type="Pfam" id="PF00004">
    <property type="entry name" value="AAA"/>
    <property type="match status" value="1"/>
</dbReference>
<keyword evidence="4" id="KW-0547">Nucleotide-binding</keyword>
<dbReference type="SUPFAM" id="SSF47370">
    <property type="entry name" value="Bromodomain"/>
    <property type="match status" value="1"/>
</dbReference>
<keyword evidence="5" id="KW-0067">ATP-binding</keyword>
<dbReference type="GO" id="GO:0016887">
    <property type="term" value="F:ATP hydrolysis activity"/>
    <property type="evidence" value="ECO:0007669"/>
    <property type="project" value="InterPro"/>
</dbReference>
<dbReference type="Ensembl" id="ENSCCNT00000036254.1">
    <property type="protein sequence ID" value="ENSCCNP00000028720.1"/>
    <property type="gene ID" value="ENSCCNG00000027615.1"/>
</dbReference>
<proteinExistence type="inferred from homology"/>
<dbReference type="FunFam" id="3.40.50.300:FF:000061">
    <property type="entry name" value="ATPase family, AAA domain-containing 2"/>
    <property type="match status" value="1"/>
</dbReference>
<dbReference type="InterPro" id="IPR003593">
    <property type="entry name" value="AAA+_ATPase"/>
</dbReference>
<dbReference type="InterPro" id="IPR003960">
    <property type="entry name" value="ATPase_AAA_CS"/>
</dbReference>
<dbReference type="Pfam" id="PF17862">
    <property type="entry name" value="AAA_lid_3"/>
    <property type="match status" value="1"/>
</dbReference>
<dbReference type="GO" id="GO:0006334">
    <property type="term" value="P:nucleosome assembly"/>
    <property type="evidence" value="ECO:0007669"/>
    <property type="project" value="TreeGrafter"/>
</dbReference>
<dbReference type="CDD" id="cd19517">
    <property type="entry name" value="RecA-like_Yta7-like"/>
    <property type="match status" value="1"/>
</dbReference>
<evidence type="ECO:0000256" key="7">
    <source>
        <dbReference type="ARBA" id="ARBA00023117"/>
    </source>
</evidence>
<dbReference type="GO" id="GO:0045815">
    <property type="term" value="P:transcription initiation-coupled chromatin remodeling"/>
    <property type="evidence" value="ECO:0007669"/>
    <property type="project" value="TreeGrafter"/>
</dbReference>
<comment type="similarity">
    <text evidence="2">Belongs to the AAA ATPase family.</text>
</comment>
<evidence type="ECO:0000256" key="1">
    <source>
        <dbReference type="ARBA" id="ARBA00004123"/>
    </source>
</evidence>
<organism evidence="12">
    <name type="scientific">Castor canadensis</name>
    <name type="common">American beaver</name>
    <dbReference type="NCBI Taxonomy" id="51338"/>
    <lineage>
        <taxon>Eukaryota</taxon>
        <taxon>Metazoa</taxon>
        <taxon>Chordata</taxon>
        <taxon>Craniata</taxon>
        <taxon>Vertebrata</taxon>
        <taxon>Euteleostomi</taxon>
        <taxon>Mammalia</taxon>
        <taxon>Eutheria</taxon>
        <taxon>Euarchontoglires</taxon>
        <taxon>Glires</taxon>
        <taxon>Rodentia</taxon>
        <taxon>Castorimorpha</taxon>
        <taxon>Castoridae</taxon>
        <taxon>Castor</taxon>
    </lineage>
</organism>
<dbReference type="PROSITE" id="PS50014">
    <property type="entry name" value="BROMODOMAIN_2"/>
    <property type="match status" value="1"/>
</dbReference>
<dbReference type="PANTHER" id="PTHR23069:SF5">
    <property type="entry name" value="ATPASE FAMILY AAA DOMAIN-CONTAINING PROTEIN 2B"/>
    <property type="match status" value="1"/>
</dbReference>
<dbReference type="GO" id="GO:0006337">
    <property type="term" value="P:nucleosome disassembly"/>
    <property type="evidence" value="ECO:0007669"/>
    <property type="project" value="TreeGrafter"/>
</dbReference>
<keyword evidence="3" id="KW-0597">Phosphoprotein</keyword>
<feature type="region of interest" description="Disordered" evidence="10">
    <location>
        <begin position="1"/>
        <end position="25"/>
    </location>
</feature>
<dbReference type="FunFam" id="1.10.8.60:FF:000410">
    <property type="entry name" value="ATPase family, AAA domain-containing 2B"/>
    <property type="match status" value="1"/>
</dbReference>
<protein>
    <recommendedName>
        <fullName evidence="11">Bromo domain-containing protein</fullName>
    </recommendedName>
</protein>
<evidence type="ECO:0000313" key="12">
    <source>
        <dbReference type="Ensembl" id="ENSCCNP00000028720.1"/>
    </source>
</evidence>
<dbReference type="FunFam" id="3.40.50.300:FF:000699">
    <property type="entry name" value="ATPase family AAA domain-containing protein 2B"/>
    <property type="match status" value="1"/>
</dbReference>
<dbReference type="InterPro" id="IPR036427">
    <property type="entry name" value="Bromodomain-like_sf"/>
</dbReference>
<name>A0A8C0XJF5_CASCN</name>
<dbReference type="GO" id="GO:0005524">
    <property type="term" value="F:ATP binding"/>
    <property type="evidence" value="ECO:0007669"/>
    <property type="project" value="UniProtKB-KW"/>
</dbReference>
<keyword evidence="6" id="KW-0175">Coiled coil</keyword>
<dbReference type="Gene3D" id="1.20.920.10">
    <property type="entry name" value="Bromodomain-like"/>
    <property type="match status" value="1"/>
</dbReference>
<keyword evidence="8" id="KW-0539">Nucleus</keyword>
<dbReference type="Gene3D" id="3.40.50.300">
    <property type="entry name" value="P-loop containing nucleotide triphosphate hydrolases"/>
    <property type="match status" value="2"/>
</dbReference>
<accession>A0A8C0XJF5</accession>
<dbReference type="GO" id="GO:0042393">
    <property type="term" value="F:histone binding"/>
    <property type="evidence" value="ECO:0007669"/>
    <property type="project" value="TreeGrafter"/>
</dbReference>
<dbReference type="InterPro" id="IPR045199">
    <property type="entry name" value="ATAD2-like"/>
</dbReference>
<evidence type="ECO:0000256" key="5">
    <source>
        <dbReference type="ARBA" id="ARBA00022840"/>
    </source>
</evidence>
<evidence type="ECO:0000256" key="6">
    <source>
        <dbReference type="ARBA" id="ARBA00023054"/>
    </source>
</evidence>
<dbReference type="InterPro" id="IPR018359">
    <property type="entry name" value="Bromodomain_CS"/>
</dbReference>
<evidence type="ECO:0000256" key="8">
    <source>
        <dbReference type="ARBA" id="ARBA00023242"/>
    </source>
</evidence>
<dbReference type="FunFam" id="1.20.920.10:FF:000021">
    <property type="entry name" value="ATPase family AAA domain-containing protein 2"/>
    <property type="match status" value="1"/>
</dbReference>
<dbReference type="SMART" id="SM00382">
    <property type="entry name" value="AAA"/>
    <property type="match status" value="1"/>
</dbReference>
<reference evidence="12" key="1">
    <citation type="submission" date="2023-09" db="UniProtKB">
        <authorList>
            <consortium name="Ensembl"/>
        </authorList>
    </citation>
    <scope>IDENTIFICATION</scope>
</reference>
<feature type="domain" description="Bromo" evidence="11">
    <location>
        <begin position="638"/>
        <end position="701"/>
    </location>
</feature>
<dbReference type="InterPro" id="IPR001487">
    <property type="entry name" value="Bromodomain"/>
</dbReference>
<gene>
    <name evidence="12" type="primary">Atad2b</name>
</gene>
<dbReference type="Gene3D" id="1.10.8.60">
    <property type="match status" value="1"/>
</dbReference>
<dbReference type="InterPro" id="IPR003959">
    <property type="entry name" value="ATPase_AAA_core"/>
</dbReference>
<dbReference type="AlphaFoldDB" id="A0A8C0XJF5"/>
<dbReference type="InterPro" id="IPR027417">
    <property type="entry name" value="P-loop_NTPase"/>
</dbReference>
<evidence type="ECO:0000256" key="9">
    <source>
        <dbReference type="PROSITE-ProRule" id="PRU00035"/>
    </source>
</evidence>
<keyword evidence="7 9" id="KW-0103">Bromodomain</keyword>
<comment type="subcellular location">
    <subcellularLocation>
        <location evidence="1">Nucleus</location>
    </subcellularLocation>
</comment>
<dbReference type="Pfam" id="PF00439">
    <property type="entry name" value="Bromodomain"/>
    <property type="match status" value="1"/>
</dbReference>